<evidence type="ECO:0000313" key="1">
    <source>
        <dbReference type="Araport" id="AT4G31441"/>
    </source>
</evidence>
<protein>
    <submittedName>
        <fullName evidence="2">Uncharacterized protein</fullName>
    </submittedName>
</protein>
<proteinExistence type="predicted"/>
<evidence type="ECO:0000313" key="3">
    <source>
        <dbReference type="Proteomes" id="UP000434276"/>
    </source>
</evidence>
<dbReference type="Araport" id="AT4G31441"/>
<dbReference type="GeneID" id="6240362"/>
<dbReference type="AlphaFoldDB" id="A0A5S9XXY5"/>
<dbReference type="OrthoDB" id="10268562at2759"/>
<reference evidence="2 3" key="1">
    <citation type="submission" date="2019-12" db="EMBL/GenBank/DDBJ databases">
        <authorList>
            <person name="Jiao W.-B."/>
            <person name="Schneeberger K."/>
        </authorList>
    </citation>
    <scope>NUCLEOTIDE SEQUENCE [LARGE SCALE GENOMIC DNA]</scope>
    <source>
        <strain evidence="3">cv. C24</strain>
    </source>
</reference>
<sequence>MLGMLDAANCLSKLSGPKKLATDFGSRTILELCIPCGHDG</sequence>
<dbReference type="Proteomes" id="UP000434276">
    <property type="component" value="Unassembled WGS sequence"/>
</dbReference>
<dbReference type="EMBL" id="CACSHJ010000095">
    <property type="protein sequence ID" value="CAA0397132.1"/>
    <property type="molecule type" value="Genomic_DNA"/>
</dbReference>
<dbReference type="RefSeq" id="NP_001119090.1">
    <property type="nucleotide sequence ID" value="NM_001125618.1"/>
</dbReference>
<gene>
    <name evidence="1" type="ordered locus">At4g31441</name>
    <name evidence="2" type="ORF">C24_LOCUS19845</name>
</gene>
<name>A0A5S9XXY5_ARATH</name>
<evidence type="ECO:0000313" key="2">
    <source>
        <dbReference type="EMBL" id="CAA0397132.1"/>
    </source>
</evidence>
<dbReference type="ExpressionAtlas" id="A0A5S9XXY5">
    <property type="expression patterns" value="baseline and differential"/>
</dbReference>
<accession>A0A5S9XXY5</accession>
<organism evidence="2 3">
    <name type="scientific">Arabidopsis thaliana</name>
    <name type="common">Mouse-ear cress</name>
    <dbReference type="NCBI Taxonomy" id="3702"/>
    <lineage>
        <taxon>Eukaryota</taxon>
        <taxon>Viridiplantae</taxon>
        <taxon>Streptophyta</taxon>
        <taxon>Embryophyta</taxon>
        <taxon>Tracheophyta</taxon>
        <taxon>Spermatophyta</taxon>
        <taxon>Magnoliopsida</taxon>
        <taxon>eudicotyledons</taxon>
        <taxon>Gunneridae</taxon>
        <taxon>Pentapetalae</taxon>
        <taxon>rosids</taxon>
        <taxon>malvids</taxon>
        <taxon>Brassicales</taxon>
        <taxon>Brassicaceae</taxon>
        <taxon>Camelineae</taxon>
        <taxon>Arabidopsis</taxon>
    </lineage>
</organism>
<dbReference type="KEGG" id="ath:AT4G31441"/>